<dbReference type="Proteomes" id="UP001153709">
    <property type="component" value="Chromosome 5"/>
</dbReference>
<accession>A0A9N9T5P2</accession>
<organism evidence="3 4">
    <name type="scientific">Diabrotica balteata</name>
    <name type="common">Banded cucumber beetle</name>
    <dbReference type="NCBI Taxonomy" id="107213"/>
    <lineage>
        <taxon>Eukaryota</taxon>
        <taxon>Metazoa</taxon>
        <taxon>Ecdysozoa</taxon>
        <taxon>Arthropoda</taxon>
        <taxon>Hexapoda</taxon>
        <taxon>Insecta</taxon>
        <taxon>Pterygota</taxon>
        <taxon>Neoptera</taxon>
        <taxon>Endopterygota</taxon>
        <taxon>Coleoptera</taxon>
        <taxon>Polyphaga</taxon>
        <taxon>Cucujiformia</taxon>
        <taxon>Chrysomeloidea</taxon>
        <taxon>Chrysomelidae</taxon>
        <taxon>Galerucinae</taxon>
        <taxon>Diabroticina</taxon>
        <taxon>Diabroticites</taxon>
        <taxon>Diabrotica</taxon>
    </lineage>
</organism>
<evidence type="ECO:0000259" key="2">
    <source>
        <dbReference type="PROSITE" id="PS50157"/>
    </source>
</evidence>
<dbReference type="OrthoDB" id="6746426at2759"/>
<gene>
    <name evidence="3" type="ORF">DIABBA_LOCUS8145</name>
</gene>
<evidence type="ECO:0000313" key="3">
    <source>
        <dbReference type="EMBL" id="CAG9834889.1"/>
    </source>
</evidence>
<sequence length="446" mass="51625">METAEIATESEKPNSLESYFKNIIDGKKIETDTNKLNEILEKSIDLNLIGMNPKLKFILPYMLVHYIKIWPGWKKASQYHQKRISFENWYVKFKEYLIYKINFMIKNDFEKSLAMIRYNTSCLLDERKVTKCDNSTQTSSNVDKTTAPFTIEISGPAKVLNSLIFCEGVEDTIFVKEYTVPNAWGDQLSIRQLTNWPFVEVNFHSEYLHFKRTNKHDYIRCLTFNTEKITFKRTDSFIEEINIIDENSTRQAYTLNAVKEYCTAYISTLKKRNDILNWGGTSFDEVKVIIEDFILDIFALGFNSIATNTSVLYNIGNSVYARNKCIKTSDQSICFGECLTPKLCLSLHAFTAIKDASITTFDNLFLNNDTLLPTITYRCTYCNVSYNNSKDLWNHFKGAHVMEQPVLCIKCKLQIKIDKLTDNRWHHQCSKKVDTSKDSTSSSAKA</sequence>
<name>A0A9N9T5P2_DIABA</name>
<dbReference type="PROSITE" id="PS00028">
    <property type="entry name" value="ZINC_FINGER_C2H2_1"/>
    <property type="match status" value="1"/>
</dbReference>
<dbReference type="GO" id="GO:0008270">
    <property type="term" value="F:zinc ion binding"/>
    <property type="evidence" value="ECO:0007669"/>
    <property type="project" value="UniProtKB-KW"/>
</dbReference>
<keyword evidence="1" id="KW-0479">Metal-binding</keyword>
<dbReference type="PROSITE" id="PS50157">
    <property type="entry name" value="ZINC_FINGER_C2H2_2"/>
    <property type="match status" value="1"/>
</dbReference>
<protein>
    <recommendedName>
        <fullName evidence="2">C2H2-type domain-containing protein</fullName>
    </recommendedName>
</protein>
<proteinExistence type="predicted"/>
<feature type="domain" description="C2H2-type" evidence="2">
    <location>
        <begin position="377"/>
        <end position="405"/>
    </location>
</feature>
<keyword evidence="1" id="KW-0862">Zinc</keyword>
<reference evidence="3" key="1">
    <citation type="submission" date="2022-01" db="EMBL/GenBank/DDBJ databases">
        <authorList>
            <person name="King R."/>
        </authorList>
    </citation>
    <scope>NUCLEOTIDE SEQUENCE</scope>
</reference>
<evidence type="ECO:0000256" key="1">
    <source>
        <dbReference type="PROSITE-ProRule" id="PRU00042"/>
    </source>
</evidence>
<dbReference type="InterPro" id="IPR013087">
    <property type="entry name" value="Znf_C2H2_type"/>
</dbReference>
<dbReference type="EMBL" id="OU898280">
    <property type="protein sequence ID" value="CAG9834889.1"/>
    <property type="molecule type" value="Genomic_DNA"/>
</dbReference>
<dbReference type="AlphaFoldDB" id="A0A9N9T5P2"/>
<keyword evidence="1" id="KW-0863">Zinc-finger</keyword>
<keyword evidence="4" id="KW-1185">Reference proteome</keyword>
<evidence type="ECO:0000313" key="4">
    <source>
        <dbReference type="Proteomes" id="UP001153709"/>
    </source>
</evidence>